<name>A0A1U8PGK5_GOSHI</name>
<evidence type="ECO:0000256" key="3">
    <source>
        <dbReference type="ARBA" id="ARBA00022741"/>
    </source>
</evidence>
<evidence type="ECO:0000256" key="6">
    <source>
        <dbReference type="SAM" id="MobiDB-lite"/>
    </source>
</evidence>
<dbReference type="Proteomes" id="UP000818029">
    <property type="component" value="Chromosome A05"/>
</dbReference>
<gene>
    <name evidence="9" type="primary">LOC107958899</name>
</gene>
<reference evidence="9" key="2">
    <citation type="submission" date="2025-08" db="UniProtKB">
        <authorList>
            <consortium name="RefSeq"/>
        </authorList>
    </citation>
    <scope>IDENTIFICATION</scope>
</reference>
<keyword evidence="2" id="KW-0808">Transferase</keyword>
<accession>A0A1U8PGK5</accession>
<dbReference type="PANTHER" id="PTHR45646">
    <property type="entry name" value="SERINE/THREONINE-PROTEIN KINASE DOA-RELATED"/>
    <property type="match status" value="1"/>
</dbReference>
<evidence type="ECO:0000313" key="9">
    <source>
        <dbReference type="RefSeq" id="XP_016750295.1"/>
    </source>
</evidence>
<keyword evidence="3" id="KW-0547">Nucleotide-binding</keyword>
<feature type="region of interest" description="Disordered" evidence="6">
    <location>
        <begin position="20"/>
        <end position="52"/>
    </location>
</feature>
<proteinExistence type="predicted"/>
<dbReference type="InterPro" id="IPR051175">
    <property type="entry name" value="CLK_kinases"/>
</dbReference>
<dbReference type="Gene3D" id="3.30.200.20">
    <property type="entry name" value="Phosphorylase Kinase, domain 1"/>
    <property type="match status" value="1"/>
</dbReference>
<reference evidence="8" key="1">
    <citation type="journal article" date="2020" name="Nat. Genet.">
        <title>Genomic diversifications of five Gossypium allopolyploid species and their impact on cotton improvement.</title>
        <authorList>
            <person name="Chen Z.J."/>
            <person name="Sreedasyam A."/>
            <person name="Ando A."/>
            <person name="Song Q."/>
            <person name="De Santiago L.M."/>
            <person name="Hulse-Kemp A.M."/>
            <person name="Ding M."/>
            <person name="Ye W."/>
            <person name="Kirkbride R.C."/>
            <person name="Jenkins J."/>
            <person name="Plott C."/>
            <person name="Lovell J."/>
            <person name="Lin Y.M."/>
            <person name="Vaughn R."/>
            <person name="Liu B."/>
            <person name="Simpson S."/>
            <person name="Scheffler B.E."/>
            <person name="Wen L."/>
            <person name="Saski C.A."/>
            <person name="Grover C.E."/>
            <person name="Hu G."/>
            <person name="Conover J.L."/>
            <person name="Carlson J.W."/>
            <person name="Shu S."/>
            <person name="Boston L.B."/>
            <person name="Williams M."/>
            <person name="Peterson D.G."/>
            <person name="McGee K."/>
            <person name="Jones D.C."/>
            <person name="Wendel J.F."/>
            <person name="Stelly D.M."/>
            <person name="Grimwood J."/>
            <person name="Schmutz J."/>
        </authorList>
    </citation>
    <scope>NUCLEOTIDE SEQUENCE [LARGE SCALE GENOMIC DNA]</scope>
    <source>
        <strain evidence="8">cv. TM-1</strain>
    </source>
</reference>
<sequence>MAMEVEEMEKARIRKRPRLGWDVAPSRPEAQRALVTSRRSSPPKRDDDHEGHYVFNLGENLTPRYKILSKMGEGTFGRVLECWDRQNREYVAIKVVRSIRKYRDAAMIEVDVLEHLAKNDKGTSHFVQIRNWFDYRNHICIIWGTNSGMTMKMLGMVQRGSSDETHFRCLPKSSAIKLIDFGSTAFDNQNHSSIVSTRHYRAPEIILGLGWSYPCDLWSVGCILIELCTGEALFQTHENLEHLAMMERVLGPLPEHMIRRANRGAEKYFRRGSRLNWPEGAVSRESIRAVRKLDRLKNIVSQYVESSRYSLADMLEGLLKYDPSERLTARQALNHPFFRFPRTLQAPS</sequence>
<evidence type="ECO:0000256" key="4">
    <source>
        <dbReference type="ARBA" id="ARBA00022777"/>
    </source>
</evidence>
<organism evidence="8 9">
    <name type="scientific">Gossypium hirsutum</name>
    <name type="common">Upland cotton</name>
    <name type="synonym">Gossypium mexicanum</name>
    <dbReference type="NCBI Taxonomy" id="3635"/>
    <lineage>
        <taxon>Eukaryota</taxon>
        <taxon>Viridiplantae</taxon>
        <taxon>Streptophyta</taxon>
        <taxon>Embryophyta</taxon>
        <taxon>Tracheophyta</taxon>
        <taxon>Spermatophyta</taxon>
        <taxon>Magnoliopsida</taxon>
        <taxon>eudicotyledons</taxon>
        <taxon>Gunneridae</taxon>
        <taxon>Pentapetalae</taxon>
        <taxon>rosids</taxon>
        <taxon>malvids</taxon>
        <taxon>Malvales</taxon>
        <taxon>Malvaceae</taxon>
        <taxon>Malvoideae</taxon>
        <taxon>Gossypium</taxon>
    </lineage>
</organism>
<dbReference type="InterPro" id="IPR011009">
    <property type="entry name" value="Kinase-like_dom_sf"/>
</dbReference>
<dbReference type="GO" id="GO:0005524">
    <property type="term" value="F:ATP binding"/>
    <property type="evidence" value="ECO:0007669"/>
    <property type="project" value="UniProtKB-KW"/>
</dbReference>
<dbReference type="PROSITE" id="PS50011">
    <property type="entry name" value="PROTEIN_KINASE_DOM"/>
    <property type="match status" value="1"/>
</dbReference>
<evidence type="ECO:0000259" key="7">
    <source>
        <dbReference type="PROSITE" id="PS50011"/>
    </source>
</evidence>
<protein>
    <submittedName>
        <fullName evidence="9">Serine/threonine-protein kinase AFC3 isoform X2</fullName>
    </submittedName>
</protein>
<evidence type="ECO:0000256" key="2">
    <source>
        <dbReference type="ARBA" id="ARBA00022679"/>
    </source>
</evidence>
<dbReference type="Pfam" id="PF00069">
    <property type="entry name" value="Pkinase"/>
    <property type="match status" value="1"/>
</dbReference>
<dbReference type="CDD" id="cd14134">
    <property type="entry name" value="PKc_CLK"/>
    <property type="match status" value="1"/>
</dbReference>
<dbReference type="RefSeq" id="XP_016750295.1">
    <property type="nucleotide sequence ID" value="XM_016894806.2"/>
</dbReference>
<feature type="domain" description="Protein kinase" evidence="7">
    <location>
        <begin position="65"/>
        <end position="338"/>
    </location>
</feature>
<dbReference type="AlphaFoldDB" id="A0A1U8PGK5"/>
<keyword evidence="4 9" id="KW-0418">Kinase</keyword>
<dbReference type="PANTHER" id="PTHR45646:SF11">
    <property type="entry name" value="SERINE_THREONINE-PROTEIN KINASE DOA"/>
    <property type="match status" value="1"/>
</dbReference>
<dbReference type="GeneID" id="107958899"/>
<dbReference type="Gene3D" id="1.10.510.10">
    <property type="entry name" value="Transferase(Phosphotransferase) domain 1"/>
    <property type="match status" value="1"/>
</dbReference>
<evidence type="ECO:0000256" key="5">
    <source>
        <dbReference type="ARBA" id="ARBA00022840"/>
    </source>
</evidence>
<evidence type="ECO:0000256" key="1">
    <source>
        <dbReference type="ARBA" id="ARBA00022527"/>
    </source>
</evidence>
<dbReference type="FunFam" id="3.30.200.20:FF:000463">
    <property type="entry name" value="Serine/threonine-protein kinase AFC2"/>
    <property type="match status" value="1"/>
</dbReference>
<dbReference type="SUPFAM" id="SSF56112">
    <property type="entry name" value="Protein kinase-like (PK-like)"/>
    <property type="match status" value="1"/>
</dbReference>
<keyword evidence="5" id="KW-0067">ATP-binding</keyword>
<dbReference type="GO" id="GO:0004674">
    <property type="term" value="F:protein serine/threonine kinase activity"/>
    <property type="evidence" value="ECO:0007669"/>
    <property type="project" value="UniProtKB-KW"/>
</dbReference>
<keyword evidence="8" id="KW-1185">Reference proteome</keyword>
<dbReference type="InterPro" id="IPR000719">
    <property type="entry name" value="Prot_kinase_dom"/>
</dbReference>
<dbReference type="GO" id="GO:0005634">
    <property type="term" value="C:nucleus"/>
    <property type="evidence" value="ECO:0007669"/>
    <property type="project" value="TreeGrafter"/>
</dbReference>
<dbReference type="SMART" id="SM00220">
    <property type="entry name" value="S_TKc"/>
    <property type="match status" value="1"/>
</dbReference>
<evidence type="ECO:0000313" key="8">
    <source>
        <dbReference type="Proteomes" id="UP000818029"/>
    </source>
</evidence>
<keyword evidence="1" id="KW-0723">Serine/threonine-protein kinase</keyword>
<feature type="compositionally biased region" description="Basic and acidic residues" evidence="6">
    <location>
        <begin position="43"/>
        <end position="52"/>
    </location>
</feature>